<gene>
    <name evidence="10" type="ORF">AaE_012628</name>
</gene>
<comment type="cofactor">
    <cofactor evidence="1">
        <name>Zn(2+)</name>
        <dbReference type="ChEBI" id="CHEBI:29105"/>
    </cofactor>
</comment>
<dbReference type="PANTHER" id="PTHR12147:SF56">
    <property type="entry name" value="AMINOPEPTIDASE YDR415C-RELATED"/>
    <property type="match status" value="1"/>
</dbReference>
<dbReference type="GO" id="GO:0008235">
    <property type="term" value="F:metalloexopeptidase activity"/>
    <property type="evidence" value="ECO:0007669"/>
    <property type="project" value="InterPro"/>
</dbReference>
<keyword evidence="2" id="KW-0031">Aminopeptidase</keyword>
<dbReference type="EMBL" id="VJMI01018593">
    <property type="protein sequence ID" value="KAF0710209.1"/>
    <property type="molecule type" value="Genomic_DNA"/>
</dbReference>
<evidence type="ECO:0000256" key="8">
    <source>
        <dbReference type="ARBA" id="ARBA00043962"/>
    </source>
</evidence>
<evidence type="ECO:0000256" key="5">
    <source>
        <dbReference type="ARBA" id="ARBA00022729"/>
    </source>
</evidence>
<evidence type="ECO:0000256" key="3">
    <source>
        <dbReference type="ARBA" id="ARBA00022670"/>
    </source>
</evidence>
<dbReference type="Proteomes" id="UP000469452">
    <property type="component" value="Unassembled WGS sequence"/>
</dbReference>
<evidence type="ECO:0000256" key="1">
    <source>
        <dbReference type="ARBA" id="ARBA00001947"/>
    </source>
</evidence>
<sequence length="424" mass="46630">MKVLYQLVGVVGFAASIAQAHFAPQTSVEGCRGDRSNDSDRLIALSDTIRCWLTEAEVRILHQNNTGFVDDTDGLWTEGTRLGRERRALRLNAKTYPTIPAFQAVVKAVNAKVNSNDLKTLLTTYVNKFTTRHISSSQGLASSIWLFDQVVALSNAYDRADIKTKVIKYDHGWGQVSVIFRIDPVKPAVNNDLLILGAHQDTVNDYGGKAAPGADDDGSGTVTIFMALKYLLSSPQWVPTRPIEFHWYSAEEYDTVKKTGLQGSKQIATAYAKAKVDVYAMLQNDMTGWTRGGTKVISLTDDFTSLPLNQFLEVCITTYLTTKVSHNTCGYGCSDHASWFNAGYAVAYPFEEDGPVNPNVHSSKDTIATLDFDHMAEFTRLAVAFVVELSQAKTKLPVIVDVVEPEVIDVDVLTTFGDGHVIVD</sequence>
<protein>
    <recommendedName>
        <fullName evidence="9">Peptidase M28 domain-containing protein</fullName>
    </recommendedName>
</protein>
<evidence type="ECO:0000259" key="9">
    <source>
        <dbReference type="Pfam" id="PF04389"/>
    </source>
</evidence>
<keyword evidence="5" id="KW-0732">Signal</keyword>
<dbReference type="GO" id="GO:0046872">
    <property type="term" value="F:metal ion binding"/>
    <property type="evidence" value="ECO:0007669"/>
    <property type="project" value="UniProtKB-KW"/>
</dbReference>
<evidence type="ECO:0000256" key="4">
    <source>
        <dbReference type="ARBA" id="ARBA00022723"/>
    </source>
</evidence>
<comment type="similarity">
    <text evidence="8">Belongs to the peptidase M28 family. M28E subfamily.</text>
</comment>
<evidence type="ECO:0000313" key="11">
    <source>
        <dbReference type="Proteomes" id="UP000469452"/>
    </source>
</evidence>
<feature type="domain" description="Peptidase M28" evidence="9">
    <location>
        <begin position="178"/>
        <end position="385"/>
    </location>
</feature>
<dbReference type="InterPro" id="IPR045175">
    <property type="entry name" value="M28_fam"/>
</dbReference>
<evidence type="ECO:0000256" key="2">
    <source>
        <dbReference type="ARBA" id="ARBA00022438"/>
    </source>
</evidence>
<keyword evidence="4" id="KW-0479">Metal-binding</keyword>
<accession>A0A6A4ZMC9</accession>
<dbReference type="AlphaFoldDB" id="A0A6A4ZMC9"/>
<organism evidence="10 11">
    <name type="scientific">Aphanomyces astaci</name>
    <name type="common">Crayfish plague agent</name>
    <dbReference type="NCBI Taxonomy" id="112090"/>
    <lineage>
        <taxon>Eukaryota</taxon>
        <taxon>Sar</taxon>
        <taxon>Stramenopiles</taxon>
        <taxon>Oomycota</taxon>
        <taxon>Saprolegniomycetes</taxon>
        <taxon>Saprolegniales</taxon>
        <taxon>Verrucalvaceae</taxon>
        <taxon>Aphanomyces</taxon>
    </lineage>
</organism>
<proteinExistence type="inferred from homology"/>
<keyword evidence="7" id="KW-0862">Zinc</keyword>
<keyword evidence="3" id="KW-0645">Protease</keyword>
<dbReference type="GO" id="GO:0006508">
    <property type="term" value="P:proteolysis"/>
    <property type="evidence" value="ECO:0007669"/>
    <property type="project" value="UniProtKB-KW"/>
</dbReference>
<dbReference type="GO" id="GO:0004177">
    <property type="term" value="F:aminopeptidase activity"/>
    <property type="evidence" value="ECO:0007669"/>
    <property type="project" value="UniProtKB-KW"/>
</dbReference>
<dbReference type="VEuPathDB" id="FungiDB:H257_13135"/>
<evidence type="ECO:0000256" key="6">
    <source>
        <dbReference type="ARBA" id="ARBA00022801"/>
    </source>
</evidence>
<reference evidence="10 11" key="1">
    <citation type="submission" date="2019-06" db="EMBL/GenBank/DDBJ databases">
        <title>Genomics analysis of Aphanomyces spp. identifies a new class of oomycete effector associated with host adaptation.</title>
        <authorList>
            <person name="Gaulin E."/>
        </authorList>
    </citation>
    <scope>NUCLEOTIDE SEQUENCE [LARGE SCALE GENOMIC DNA]</scope>
    <source>
        <strain evidence="10 11">E</strain>
    </source>
</reference>
<keyword evidence="6" id="KW-0378">Hydrolase</keyword>
<dbReference type="Pfam" id="PF04389">
    <property type="entry name" value="Peptidase_M28"/>
    <property type="match status" value="1"/>
</dbReference>
<name>A0A6A4ZMC9_APHAT</name>
<dbReference type="Gene3D" id="3.40.630.10">
    <property type="entry name" value="Zn peptidases"/>
    <property type="match status" value="1"/>
</dbReference>
<evidence type="ECO:0000313" key="10">
    <source>
        <dbReference type="EMBL" id="KAF0710209.1"/>
    </source>
</evidence>
<dbReference type="PANTHER" id="PTHR12147">
    <property type="entry name" value="METALLOPEPTIDASE M28 FAMILY MEMBER"/>
    <property type="match status" value="1"/>
</dbReference>
<evidence type="ECO:0000256" key="7">
    <source>
        <dbReference type="ARBA" id="ARBA00022833"/>
    </source>
</evidence>
<comment type="caution">
    <text evidence="10">The sequence shown here is derived from an EMBL/GenBank/DDBJ whole genome shotgun (WGS) entry which is preliminary data.</text>
</comment>
<dbReference type="SUPFAM" id="SSF53187">
    <property type="entry name" value="Zn-dependent exopeptidases"/>
    <property type="match status" value="1"/>
</dbReference>
<dbReference type="InterPro" id="IPR007484">
    <property type="entry name" value="Peptidase_M28"/>
</dbReference>